<keyword evidence="2" id="KW-0472">Membrane</keyword>
<dbReference type="PANTHER" id="PTHR38937">
    <property type="entry name" value="MEMBRANE PROTEIN OF ER BODY-LIKE PROTEIN"/>
    <property type="match status" value="1"/>
</dbReference>
<evidence type="ECO:0000313" key="3">
    <source>
        <dbReference type="EMBL" id="SPC75335.1"/>
    </source>
</evidence>
<feature type="transmembrane region" description="Helical" evidence="2">
    <location>
        <begin position="260"/>
        <end position="282"/>
    </location>
</feature>
<dbReference type="AlphaFoldDB" id="A0A2N9EKN2"/>
<dbReference type="InterPro" id="IPR052843">
    <property type="entry name" value="ER_body_metal_sequester"/>
</dbReference>
<feature type="transmembrane region" description="Helical" evidence="2">
    <location>
        <begin position="111"/>
        <end position="130"/>
    </location>
</feature>
<sequence>MLSLTHYNAGIYENPFDEANPTKGEQVLVVPSPPPSSSGIYEIPSNEAKPTKGEQVIVVPPPPPSSSGIYEIPSNEANSTKGEQVILVPPPPPPPTPSQQDAVKYEILRSIVYGGLIESITSLGVVTSAASANAATLNILALALANLIGGLFIIGHNNLQLKELKNDQVASNETKEQVDRYQEVLGQKRNFVLHASVAISSFIVFGLVPPVVYGFSFYESNNRDLKLAVVAAASLSCITLLAIVKAYNQKPSKWNIYIKTILYYLGIGIGTSGISYLAGYLVRKLIEKLGWFESSVAITMTQPLSEKPAWESY</sequence>
<reference evidence="3" key="1">
    <citation type="submission" date="2018-02" db="EMBL/GenBank/DDBJ databases">
        <authorList>
            <person name="Cohen D.B."/>
            <person name="Kent A.D."/>
        </authorList>
    </citation>
    <scope>NUCLEOTIDE SEQUENCE</scope>
</reference>
<evidence type="ECO:0008006" key="4">
    <source>
        <dbReference type="Google" id="ProtNLM"/>
    </source>
</evidence>
<organism evidence="3">
    <name type="scientific">Fagus sylvatica</name>
    <name type="common">Beechnut</name>
    <dbReference type="NCBI Taxonomy" id="28930"/>
    <lineage>
        <taxon>Eukaryota</taxon>
        <taxon>Viridiplantae</taxon>
        <taxon>Streptophyta</taxon>
        <taxon>Embryophyta</taxon>
        <taxon>Tracheophyta</taxon>
        <taxon>Spermatophyta</taxon>
        <taxon>Magnoliopsida</taxon>
        <taxon>eudicotyledons</taxon>
        <taxon>Gunneridae</taxon>
        <taxon>Pentapetalae</taxon>
        <taxon>rosids</taxon>
        <taxon>fabids</taxon>
        <taxon>Fagales</taxon>
        <taxon>Fagaceae</taxon>
        <taxon>Fagus</taxon>
    </lineage>
</organism>
<feature type="region of interest" description="Disordered" evidence="1">
    <location>
        <begin position="12"/>
        <end position="68"/>
    </location>
</feature>
<dbReference type="PANTHER" id="PTHR38937:SF2">
    <property type="entry name" value="MEMBRANE PROTEIN OF ER BODY-LIKE PROTEIN ISOFORM X1"/>
    <property type="match status" value="1"/>
</dbReference>
<gene>
    <name evidence="3" type="ORF">FSB_LOCUS3217</name>
</gene>
<name>A0A2N9EKN2_FAGSY</name>
<feature type="transmembrane region" description="Helical" evidence="2">
    <location>
        <begin position="136"/>
        <end position="155"/>
    </location>
</feature>
<evidence type="ECO:0000256" key="2">
    <source>
        <dbReference type="SAM" id="Phobius"/>
    </source>
</evidence>
<dbReference type="EMBL" id="OIVN01000155">
    <property type="protein sequence ID" value="SPC75335.1"/>
    <property type="molecule type" value="Genomic_DNA"/>
</dbReference>
<protein>
    <recommendedName>
        <fullName evidence="4">Membrane protein of ER body-like protein</fullName>
    </recommendedName>
</protein>
<evidence type="ECO:0000256" key="1">
    <source>
        <dbReference type="SAM" id="MobiDB-lite"/>
    </source>
</evidence>
<feature type="transmembrane region" description="Helical" evidence="2">
    <location>
        <begin position="191"/>
        <end position="215"/>
    </location>
</feature>
<accession>A0A2N9EKN2</accession>
<feature type="transmembrane region" description="Helical" evidence="2">
    <location>
        <begin position="227"/>
        <end position="248"/>
    </location>
</feature>
<keyword evidence="2" id="KW-0812">Transmembrane</keyword>
<proteinExistence type="predicted"/>
<keyword evidence="2" id="KW-1133">Transmembrane helix</keyword>